<dbReference type="CDD" id="cd03789">
    <property type="entry name" value="GT9_LPS_heptosyltransferase"/>
    <property type="match status" value="1"/>
</dbReference>
<dbReference type="InterPro" id="IPR051199">
    <property type="entry name" value="LPS_LOS_Heptosyltrfase"/>
</dbReference>
<protein>
    <submittedName>
        <fullName evidence="3">Lipopolysaccharide heptosyltransferase family protein</fullName>
    </submittedName>
</protein>
<dbReference type="PANTHER" id="PTHR30160:SF15">
    <property type="entry name" value="GLYCOSYLTRANSFERASE HI_0523-RELATED"/>
    <property type="match status" value="1"/>
</dbReference>
<proteinExistence type="predicted"/>
<dbReference type="SUPFAM" id="SSF53756">
    <property type="entry name" value="UDP-Glycosyltransferase/glycogen phosphorylase"/>
    <property type="match status" value="1"/>
</dbReference>
<dbReference type="AlphaFoldDB" id="A0A4Q2KWT2"/>
<dbReference type="GO" id="GO:0005829">
    <property type="term" value="C:cytosol"/>
    <property type="evidence" value="ECO:0007669"/>
    <property type="project" value="TreeGrafter"/>
</dbReference>
<gene>
    <name evidence="3" type="ORF">EPT53_05155</name>
</gene>
<dbReference type="Proteomes" id="UP000289216">
    <property type="component" value="Unassembled WGS sequence"/>
</dbReference>
<organism evidence="3 4">
    <name type="scientific">Fusobacterium necrophorum</name>
    <dbReference type="NCBI Taxonomy" id="859"/>
    <lineage>
        <taxon>Bacteria</taxon>
        <taxon>Fusobacteriati</taxon>
        <taxon>Fusobacteriota</taxon>
        <taxon>Fusobacteriia</taxon>
        <taxon>Fusobacteriales</taxon>
        <taxon>Fusobacteriaceae</taxon>
        <taxon>Fusobacterium</taxon>
    </lineage>
</organism>
<dbReference type="PANTHER" id="PTHR30160">
    <property type="entry name" value="TETRAACYLDISACCHARIDE 4'-KINASE-RELATED"/>
    <property type="match status" value="1"/>
</dbReference>
<dbReference type="Pfam" id="PF01075">
    <property type="entry name" value="Glyco_transf_9"/>
    <property type="match status" value="1"/>
</dbReference>
<dbReference type="GO" id="GO:0009244">
    <property type="term" value="P:lipopolysaccharide core region biosynthetic process"/>
    <property type="evidence" value="ECO:0007669"/>
    <property type="project" value="TreeGrafter"/>
</dbReference>
<evidence type="ECO:0000313" key="3">
    <source>
        <dbReference type="EMBL" id="RXZ70078.1"/>
    </source>
</evidence>
<accession>A0A4Q2KWT2</accession>
<reference evidence="3 4" key="1">
    <citation type="submission" date="2019-01" db="EMBL/GenBank/DDBJ databases">
        <title>Fusobacterium necrophorum Isolated From the Uterus of Dairy Cows.</title>
        <authorList>
            <person name="Francis A.M."/>
        </authorList>
    </citation>
    <scope>NUCLEOTIDE SEQUENCE [LARGE SCALE GENOMIC DNA]</scope>
    <source>
        <strain evidence="3 4">KG35</strain>
    </source>
</reference>
<keyword evidence="1" id="KW-0328">Glycosyltransferase</keyword>
<name>A0A4Q2KWT2_9FUSO</name>
<keyword evidence="2 3" id="KW-0808">Transferase</keyword>
<evidence type="ECO:0000256" key="2">
    <source>
        <dbReference type="ARBA" id="ARBA00022679"/>
    </source>
</evidence>
<evidence type="ECO:0000313" key="4">
    <source>
        <dbReference type="Proteomes" id="UP000289216"/>
    </source>
</evidence>
<dbReference type="Gene3D" id="3.40.50.2000">
    <property type="entry name" value="Glycogen Phosphorylase B"/>
    <property type="match status" value="2"/>
</dbReference>
<dbReference type="InterPro" id="IPR002201">
    <property type="entry name" value="Glyco_trans_9"/>
</dbReference>
<comment type="caution">
    <text evidence="3">The sequence shown here is derived from an EMBL/GenBank/DDBJ whole genome shotgun (WGS) entry which is preliminary data.</text>
</comment>
<dbReference type="RefSeq" id="WP_129490953.1">
    <property type="nucleotide sequence ID" value="NZ_SBAP01000010.1"/>
</dbReference>
<evidence type="ECO:0000256" key="1">
    <source>
        <dbReference type="ARBA" id="ARBA00022676"/>
    </source>
</evidence>
<dbReference type="EMBL" id="SBAP01000010">
    <property type="protein sequence ID" value="RXZ70078.1"/>
    <property type="molecule type" value="Genomic_DNA"/>
</dbReference>
<sequence>MWKQFQNFMRKYRLAIGRYIWDRKLHKEHIIEGNFIENNGIRSILFLRQDGKVGDMVVHTMIFRAIKEQYPNIKIGVITKGAARGIIENNPNVDKIYQFEKEKSKIKKLARQISEEKYDLLVDFSIMLRVRDMMLISLCKARYTIGVNREDWKLFDLNVSFDFHSHITDLYGAFLTKIGVKYHSTKYEIFSEALKLETQNRVIVLNPYASNRHRSLSDEMVVKIGREMLQYKKIEIYIVGESSKKTSLTEIARNIGEKAKYYPTKSILDLVSLIQRADLIVSPDTAAVHIASAFDKKIISLYLEDNEEIYYAKMWAPNSSQAKIIYANHENMDWFAWEEMERYLRMMLEGEKNESKV</sequence>
<dbReference type="GO" id="GO:0008713">
    <property type="term" value="F:ADP-heptose-lipopolysaccharide heptosyltransferase activity"/>
    <property type="evidence" value="ECO:0007669"/>
    <property type="project" value="TreeGrafter"/>
</dbReference>